<reference evidence="2" key="1">
    <citation type="submission" date="2020-10" db="EMBL/GenBank/DDBJ databases">
        <authorList>
            <person name="Castelo-Branco R."/>
            <person name="Eusebio N."/>
            <person name="Adriana R."/>
            <person name="Vieira A."/>
            <person name="Brugerolle De Fraissinette N."/>
            <person name="Rezende De Castro R."/>
            <person name="Schneider M.P."/>
            <person name="Vasconcelos V."/>
            <person name="Leao P.N."/>
        </authorList>
    </citation>
    <scope>NUCLEOTIDE SEQUENCE</scope>
    <source>
        <strain evidence="2">LEGE 07157</strain>
    </source>
</reference>
<protein>
    <submittedName>
        <fullName evidence="2">Uncharacterized protein</fullName>
    </submittedName>
</protein>
<feature type="transmembrane region" description="Helical" evidence="1">
    <location>
        <begin position="122"/>
        <end position="140"/>
    </location>
</feature>
<dbReference type="Proteomes" id="UP000654482">
    <property type="component" value="Unassembled WGS sequence"/>
</dbReference>
<dbReference type="EMBL" id="JADEWZ010000022">
    <property type="protein sequence ID" value="MBE9117234.1"/>
    <property type="molecule type" value="Genomic_DNA"/>
</dbReference>
<dbReference type="AlphaFoldDB" id="A0A8J7DXL6"/>
<feature type="transmembrane region" description="Helical" evidence="1">
    <location>
        <begin position="160"/>
        <end position="182"/>
    </location>
</feature>
<feature type="transmembrane region" description="Helical" evidence="1">
    <location>
        <begin position="92"/>
        <end position="110"/>
    </location>
</feature>
<accession>A0A8J7DXL6</accession>
<comment type="caution">
    <text evidence="2">The sequence shown here is derived from an EMBL/GenBank/DDBJ whole genome shotgun (WGS) entry which is preliminary data.</text>
</comment>
<name>A0A8J7DXL6_9CYAN</name>
<feature type="transmembrane region" description="Helical" evidence="1">
    <location>
        <begin position="30"/>
        <end position="51"/>
    </location>
</feature>
<gene>
    <name evidence="2" type="ORF">IQ249_15140</name>
</gene>
<feature type="transmembrane region" description="Helical" evidence="1">
    <location>
        <begin position="6"/>
        <end position="23"/>
    </location>
</feature>
<sequence>MVCDILQVIALGSIVTFLVAKYLKPQPWVYGLLANGVYLLFLGVKALSLTVPFPLSPWLLSSVGQYNPFPLLPWLSVFFLGAFAYNVRQQAFWWAMAYGGLLLSQIPWFFSSGFWAKIPMGGGYFFLGCALSLGVLSLLCRTRRVWNASHPLVYLGQRSLLFLFVLALVGKGLKVLGVVSGFAPPGNGLSGVSIWLVAFALSFWGMKGIERINSWYFERVFERVWVWGVLLLAIVLFPFAAPRVPLFVQLGECLLGIAFACNYRQLTRWIKGRAMGEGRELARERESVLRSGKVR</sequence>
<dbReference type="RefSeq" id="WP_194030322.1">
    <property type="nucleotide sequence ID" value="NZ_JADEWZ010000022.1"/>
</dbReference>
<feature type="transmembrane region" description="Helical" evidence="1">
    <location>
        <begin position="71"/>
        <end position="87"/>
    </location>
</feature>
<evidence type="ECO:0000313" key="2">
    <source>
        <dbReference type="EMBL" id="MBE9117234.1"/>
    </source>
</evidence>
<keyword evidence="1" id="KW-0812">Transmembrane</keyword>
<evidence type="ECO:0000256" key="1">
    <source>
        <dbReference type="SAM" id="Phobius"/>
    </source>
</evidence>
<feature type="transmembrane region" description="Helical" evidence="1">
    <location>
        <begin position="188"/>
        <end position="204"/>
    </location>
</feature>
<feature type="transmembrane region" description="Helical" evidence="1">
    <location>
        <begin position="246"/>
        <end position="263"/>
    </location>
</feature>
<organism evidence="2 3">
    <name type="scientific">Lusitaniella coriacea LEGE 07157</name>
    <dbReference type="NCBI Taxonomy" id="945747"/>
    <lineage>
        <taxon>Bacteria</taxon>
        <taxon>Bacillati</taxon>
        <taxon>Cyanobacteriota</taxon>
        <taxon>Cyanophyceae</taxon>
        <taxon>Spirulinales</taxon>
        <taxon>Lusitaniellaceae</taxon>
        <taxon>Lusitaniella</taxon>
    </lineage>
</organism>
<feature type="transmembrane region" description="Helical" evidence="1">
    <location>
        <begin position="224"/>
        <end position="240"/>
    </location>
</feature>
<keyword evidence="1" id="KW-1133">Transmembrane helix</keyword>
<keyword evidence="3" id="KW-1185">Reference proteome</keyword>
<proteinExistence type="predicted"/>
<keyword evidence="1" id="KW-0472">Membrane</keyword>
<evidence type="ECO:0000313" key="3">
    <source>
        <dbReference type="Proteomes" id="UP000654482"/>
    </source>
</evidence>